<accession>A0ABZ0RLX5</accession>
<evidence type="ECO:0000313" key="1">
    <source>
        <dbReference type="EMBL" id="WPJ95780.1"/>
    </source>
</evidence>
<keyword evidence="2" id="KW-1185">Reference proteome</keyword>
<name>A0ABZ0RLX5_9BACT</name>
<dbReference type="RefSeq" id="WP_319832657.1">
    <property type="nucleotide sequence ID" value="NZ_CP138858.1"/>
</dbReference>
<reference evidence="1 2" key="1">
    <citation type="submission" date="2023-11" db="EMBL/GenBank/DDBJ databases">
        <title>Coraliomargarita sp. nov., isolated from marine algae.</title>
        <authorList>
            <person name="Lee J.K."/>
            <person name="Baek J.H."/>
            <person name="Kim J.M."/>
            <person name="Choi D.G."/>
            <person name="Jeon C.O."/>
        </authorList>
    </citation>
    <scope>NUCLEOTIDE SEQUENCE [LARGE SCALE GENOMIC DNA]</scope>
    <source>
        <strain evidence="1 2">J2-16</strain>
    </source>
</reference>
<gene>
    <name evidence="1" type="ORF">SH580_20375</name>
</gene>
<proteinExistence type="predicted"/>
<protein>
    <submittedName>
        <fullName evidence="1">Uncharacterized protein</fullName>
    </submittedName>
</protein>
<dbReference type="Proteomes" id="UP001324993">
    <property type="component" value="Chromosome"/>
</dbReference>
<evidence type="ECO:0000313" key="2">
    <source>
        <dbReference type="Proteomes" id="UP001324993"/>
    </source>
</evidence>
<dbReference type="EMBL" id="CP138858">
    <property type="protein sequence ID" value="WPJ95780.1"/>
    <property type="molecule type" value="Genomic_DNA"/>
</dbReference>
<organism evidence="1 2">
    <name type="scientific">Coraliomargarita algicola</name>
    <dbReference type="NCBI Taxonomy" id="3092156"/>
    <lineage>
        <taxon>Bacteria</taxon>
        <taxon>Pseudomonadati</taxon>
        <taxon>Verrucomicrobiota</taxon>
        <taxon>Opitutia</taxon>
        <taxon>Puniceicoccales</taxon>
        <taxon>Coraliomargaritaceae</taxon>
        <taxon>Coraliomargarita</taxon>
    </lineage>
</organism>
<sequence>MDTYEFINSDWTQKISEFDNIFDSFEQHEEWELWKHTREKLNQPSKGKFIRLAPPKCDVESMIENLRRPLIEMANGTLEFDSSEFQKKTNEIKFYKWVISEIEKEDYIKSFNVIYDQSLEDTARADTLKKEKEDLIREIKLRQQRVNEIDALHERSESFRLGAKQLYKIRSKVGIHVAFLLVVDFWKSNHSEIKDKYLDLPINALEIADFILYKFMGFSPEKILNLKKQRIEQEI</sequence>